<sequence length="1034" mass="112703">MRLPTLLTTLFIASGLHAAPQWIWLSKDGNKDPEVTFRHRFEVPANVQSATLELTCDNGADALINGKKVLTNPDWQEPTKADVSKELKKGAANEIVVEGRNKGGTAALIARLKVKLADGSEKVLIETSDKWEAAKKGTQDFKPALVINDYGKGPWGLALDGKARGGSNSGPAETIAASEVTVAKGFKVEKLYNVPKDQEGSWVALTVDPKGRLIACDQYGSIYRMSVPALGKTEQLKPEKLNIEMGKAHGLLAAFDSLYVMVNEDGKNNGLYRLTDTNGDDTYDKITKLHTMAGGGEHGLHSMVVSPDGKRIYFNCGNHTKLPEGLEKSRAAKIWNEDHIVPRLWDANGHARGILAPGGYICSMNPDGSDLELFCYGFRNEFDICFDLGGELFTYDADMEWDIGSPWYRPTRVNHCVSGADYGWRSGSGKWPNYYPDSLPTTLDIGPGSPTGVVSGKGAKFPAKYQHAIFINDWTYGTMWAIHLQPKGASYIAEKEEFVFGKPLPLTDVVVHPQDGAMYFAVGGRKTQSGVYRVTYAGDESTAPVQAVPLDEEFRMRAAIEELHKDGVDTQKALAAAWPYLSHSDRNVRYAARVAIERLPVDLWKEKALNEKHPVALVEAIIALARVSGAKGSYEGGRPAAKPTGTSSEAIGKVAPENAELEGEMLKALARLGEHELSLAQRLAAVRAVQLVLIRLGKPDADTCEKIAEKLEAGYPSDDSSLNRELAQILVAVDSKKVVARTLGLMATAKDDFQEVTTDEVLSRNDGYANAARAAAGSRPNGQQISYMYALRNATAGWTPESRKTFFSWFPRARTWKGGNSFKGFIENIRKDAMATFVPEAEVAELEALGTKAEAVNIPNYVAPKGPGKAWTLDEAVELASKNMKGRDFANGEAMYRSVMCATCHRFNGEGGSIGPDLTGSGNRYTLRDLLENITDPSKVISDQYDSHEITKKDGSTILGRIVVEENGKVFVMANPFAPNDQMAINEADIAKKETRKISMMPPGLINALNKDELLDLIAYLVSGGNKGDKVFQK</sequence>
<evidence type="ECO:0000256" key="5">
    <source>
        <dbReference type="SAM" id="SignalP"/>
    </source>
</evidence>
<dbReference type="PANTHER" id="PTHR33546:SF1">
    <property type="entry name" value="LARGE, MULTIFUNCTIONAL SECRETED PROTEIN"/>
    <property type="match status" value="1"/>
</dbReference>
<dbReference type="OrthoDB" id="174474at2"/>
<dbReference type="Pfam" id="PF00034">
    <property type="entry name" value="Cytochrom_C"/>
    <property type="match status" value="1"/>
</dbReference>
<dbReference type="Gene3D" id="1.10.760.10">
    <property type="entry name" value="Cytochrome c-like domain"/>
    <property type="match status" value="1"/>
</dbReference>
<keyword evidence="3 4" id="KW-0408">Iron</keyword>
<dbReference type="InterPro" id="IPR009056">
    <property type="entry name" value="Cyt_c-like_dom"/>
</dbReference>
<dbReference type="Proteomes" id="UP000321577">
    <property type="component" value="Unassembled WGS sequence"/>
</dbReference>
<feature type="chain" id="PRO_5022227052" evidence="5">
    <location>
        <begin position="19"/>
        <end position="1034"/>
    </location>
</feature>
<dbReference type="InterPro" id="IPR011042">
    <property type="entry name" value="6-blade_b-propeller_TolB-like"/>
</dbReference>
<dbReference type="SUPFAM" id="SSF50952">
    <property type="entry name" value="Soluble quinoprotein glucose dehydrogenase"/>
    <property type="match status" value="1"/>
</dbReference>
<evidence type="ECO:0000256" key="1">
    <source>
        <dbReference type="ARBA" id="ARBA00022617"/>
    </source>
</evidence>
<proteinExistence type="predicted"/>
<name>A0A512MHP0_9BACT</name>
<dbReference type="GO" id="GO:0009055">
    <property type="term" value="F:electron transfer activity"/>
    <property type="evidence" value="ECO:0007669"/>
    <property type="project" value="InterPro"/>
</dbReference>
<reference evidence="7 8" key="1">
    <citation type="submission" date="2019-07" db="EMBL/GenBank/DDBJ databases">
        <title>Whole genome shotgun sequence of Brevifollis gellanilyticus NBRC 108608.</title>
        <authorList>
            <person name="Hosoyama A."/>
            <person name="Uohara A."/>
            <person name="Ohji S."/>
            <person name="Ichikawa N."/>
        </authorList>
    </citation>
    <scope>NUCLEOTIDE SEQUENCE [LARGE SCALE GENOMIC DNA]</scope>
    <source>
        <strain evidence="7 8">NBRC 108608</strain>
    </source>
</reference>
<evidence type="ECO:0000256" key="4">
    <source>
        <dbReference type="PROSITE-ProRule" id="PRU00433"/>
    </source>
</evidence>
<dbReference type="EMBL" id="BKAG01000079">
    <property type="protein sequence ID" value="GEP46250.1"/>
    <property type="molecule type" value="Genomic_DNA"/>
</dbReference>
<dbReference type="Gene3D" id="2.120.10.30">
    <property type="entry name" value="TolB, C-terminal domain"/>
    <property type="match status" value="1"/>
</dbReference>
<keyword evidence="2 4" id="KW-0479">Metal-binding</keyword>
<comment type="caution">
    <text evidence="7">The sequence shown here is derived from an EMBL/GenBank/DDBJ whole genome shotgun (WGS) entry which is preliminary data.</text>
</comment>
<feature type="signal peptide" evidence="5">
    <location>
        <begin position="1"/>
        <end position="18"/>
    </location>
</feature>
<dbReference type="Gene3D" id="2.60.120.260">
    <property type="entry name" value="Galactose-binding domain-like"/>
    <property type="match status" value="1"/>
</dbReference>
<dbReference type="SUPFAM" id="SSF46626">
    <property type="entry name" value="Cytochrome c"/>
    <property type="match status" value="1"/>
</dbReference>
<keyword evidence="8" id="KW-1185">Reference proteome</keyword>
<evidence type="ECO:0000256" key="3">
    <source>
        <dbReference type="ARBA" id="ARBA00023004"/>
    </source>
</evidence>
<evidence type="ECO:0000313" key="7">
    <source>
        <dbReference type="EMBL" id="GEP46250.1"/>
    </source>
</evidence>
<evidence type="ECO:0000256" key="2">
    <source>
        <dbReference type="ARBA" id="ARBA00022723"/>
    </source>
</evidence>
<dbReference type="NCBIfam" id="TIGR02603">
    <property type="entry name" value="CxxCH_TIGR02603"/>
    <property type="match status" value="1"/>
</dbReference>
<dbReference type="AlphaFoldDB" id="A0A512MHP0"/>
<organism evidence="7 8">
    <name type="scientific">Brevifollis gellanilyticus</name>
    <dbReference type="NCBI Taxonomy" id="748831"/>
    <lineage>
        <taxon>Bacteria</taxon>
        <taxon>Pseudomonadati</taxon>
        <taxon>Verrucomicrobiota</taxon>
        <taxon>Verrucomicrobiia</taxon>
        <taxon>Verrucomicrobiales</taxon>
        <taxon>Verrucomicrobiaceae</taxon>
    </lineage>
</organism>
<dbReference type="InterPro" id="IPR011041">
    <property type="entry name" value="Quinoprot_gluc/sorb_DH_b-prop"/>
</dbReference>
<dbReference type="InterPro" id="IPR008979">
    <property type="entry name" value="Galactose-bd-like_sf"/>
</dbReference>
<dbReference type="RefSeq" id="WP_146855944.1">
    <property type="nucleotide sequence ID" value="NZ_BKAG01000079.1"/>
</dbReference>
<dbReference type="SUPFAM" id="SSF49785">
    <property type="entry name" value="Galactose-binding domain-like"/>
    <property type="match status" value="1"/>
</dbReference>
<dbReference type="PROSITE" id="PS51007">
    <property type="entry name" value="CYTC"/>
    <property type="match status" value="1"/>
</dbReference>
<feature type="domain" description="Cytochrome c" evidence="6">
    <location>
        <begin position="887"/>
        <end position="1025"/>
    </location>
</feature>
<dbReference type="InterPro" id="IPR036909">
    <property type="entry name" value="Cyt_c-like_dom_sf"/>
</dbReference>
<dbReference type="InterPro" id="IPR013427">
    <property type="entry name" value="Haem-bd_dom_put"/>
</dbReference>
<evidence type="ECO:0000313" key="8">
    <source>
        <dbReference type="Proteomes" id="UP000321577"/>
    </source>
</evidence>
<gene>
    <name evidence="7" type="ORF">BGE01nite_55410</name>
</gene>
<dbReference type="PANTHER" id="PTHR33546">
    <property type="entry name" value="LARGE, MULTIFUNCTIONAL SECRETED PROTEIN-RELATED"/>
    <property type="match status" value="1"/>
</dbReference>
<protein>
    <submittedName>
        <fullName evidence="7">L-sorbosone dehydrogenase</fullName>
    </submittedName>
</protein>
<evidence type="ECO:0000259" key="6">
    <source>
        <dbReference type="PROSITE" id="PS51007"/>
    </source>
</evidence>
<dbReference type="GO" id="GO:0020037">
    <property type="term" value="F:heme binding"/>
    <property type="evidence" value="ECO:0007669"/>
    <property type="project" value="InterPro"/>
</dbReference>
<dbReference type="GO" id="GO:0046872">
    <property type="term" value="F:metal ion binding"/>
    <property type="evidence" value="ECO:0007669"/>
    <property type="project" value="UniProtKB-KW"/>
</dbReference>
<keyword evidence="5" id="KW-0732">Signal</keyword>
<keyword evidence="1 4" id="KW-0349">Heme</keyword>
<accession>A0A512MHP0</accession>